<reference evidence="5" key="2">
    <citation type="journal article" date="2014" name="ISME J.">
        <title>Microbial stratification in low pH oxic and suboxic macroscopic growths along an acid mine drainage.</title>
        <authorList>
            <person name="Mendez-Garcia C."/>
            <person name="Mesa V."/>
            <person name="Sprenger R.R."/>
            <person name="Richter M."/>
            <person name="Diez M.S."/>
            <person name="Solano J."/>
            <person name="Bargiela R."/>
            <person name="Golyshina O.V."/>
            <person name="Manteca A."/>
            <person name="Ramos J.L."/>
            <person name="Gallego J.R."/>
            <person name="Llorente I."/>
            <person name="Martins Dos Santos V.A."/>
            <person name="Jensen O.N."/>
            <person name="Pelaez A.I."/>
            <person name="Sanchez J."/>
            <person name="Ferrer M."/>
        </authorList>
    </citation>
    <scope>NUCLEOTIDE SEQUENCE</scope>
</reference>
<dbReference type="PANTHER" id="PTHR10429:SF0">
    <property type="entry name" value="DNA-3-METHYLADENINE GLYCOSYLASE"/>
    <property type="match status" value="1"/>
</dbReference>
<dbReference type="GO" id="GO:0003677">
    <property type="term" value="F:DNA binding"/>
    <property type="evidence" value="ECO:0007669"/>
    <property type="project" value="InterPro"/>
</dbReference>
<keyword evidence="3" id="KW-0378">Hydrolase</keyword>
<dbReference type="AlphaFoldDB" id="T1CSY4"/>
<evidence type="ECO:0000256" key="4">
    <source>
        <dbReference type="ARBA" id="ARBA00023204"/>
    </source>
</evidence>
<comment type="caution">
    <text evidence="5">The sequence shown here is derived from an EMBL/GenBank/DDBJ whole genome shotgun (WGS) entry which is preliminary data.</text>
</comment>
<dbReference type="InterPro" id="IPR036995">
    <property type="entry name" value="MPG_sf"/>
</dbReference>
<sequence>NHAYRGMTRRNRSMFGRPGTLYIYRIHRVVCANAVTRPGEAVLLRAARPLGPMADSTRGPGRLARALGFRLADDGTDMVDSPTIVWYGRREIPPIVAGPRVGIRRAADAPLRWAIRGSPWVSLPRPPGGASRPTGA</sequence>
<protein>
    <submittedName>
        <fullName evidence="5">3-methyladenine DNA glycosylase</fullName>
    </submittedName>
</protein>
<keyword evidence="2" id="KW-0227">DNA damage</keyword>
<dbReference type="Pfam" id="PF02245">
    <property type="entry name" value="Pur_DNA_glyco"/>
    <property type="match status" value="1"/>
</dbReference>
<organism evidence="5">
    <name type="scientific">mine drainage metagenome</name>
    <dbReference type="NCBI Taxonomy" id="410659"/>
    <lineage>
        <taxon>unclassified sequences</taxon>
        <taxon>metagenomes</taxon>
        <taxon>ecological metagenomes</taxon>
    </lineage>
</organism>
<dbReference type="GO" id="GO:0006284">
    <property type="term" value="P:base-excision repair"/>
    <property type="evidence" value="ECO:0007669"/>
    <property type="project" value="InterPro"/>
</dbReference>
<dbReference type="PANTHER" id="PTHR10429">
    <property type="entry name" value="DNA-3-METHYLADENINE GLYCOSYLASE"/>
    <property type="match status" value="1"/>
</dbReference>
<dbReference type="GO" id="GO:0003905">
    <property type="term" value="F:alkylbase DNA N-glycosylase activity"/>
    <property type="evidence" value="ECO:0007669"/>
    <property type="project" value="InterPro"/>
</dbReference>
<reference evidence="5" key="1">
    <citation type="submission" date="2013-08" db="EMBL/GenBank/DDBJ databases">
        <authorList>
            <person name="Mendez C."/>
            <person name="Richter M."/>
            <person name="Ferrer M."/>
            <person name="Sanchez J."/>
        </authorList>
    </citation>
    <scope>NUCLEOTIDE SEQUENCE</scope>
</reference>
<evidence type="ECO:0000313" key="5">
    <source>
        <dbReference type="EMBL" id="EQD71694.1"/>
    </source>
</evidence>
<name>T1CSY4_9ZZZZ</name>
<accession>T1CSY4</accession>
<dbReference type="InterPro" id="IPR011034">
    <property type="entry name" value="Formyl_transferase-like_C_sf"/>
</dbReference>
<evidence type="ECO:0000256" key="2">
    <source>
        <dbReference type="ARBA" id="ARBA00022763"/>
    </source>
</evidence>
<evidence type="ECO:0000256" key="3">
    <source>
        <dbReference type="ARBA" id="ARBA00022801"/>
    </source>
</evidence>
<proteinExistence type="inferred from homology"/>
<dbReference type="EMBL" id="AUZX01004138">
    <property type="protein sequence ID" value="EQD71694.1"/>
    <property type="molecule type" value="Genomic_DNA"/>
</dbReference>
<evidence type="ECO:0000256" key="1">
    <source>
        <dbReference type="ARBA" id="ARBA00009232"/>
    </source>
</evidence>
<dbReference type="InterPro" id="IPR003180">
    <property type="entry name" value="MPG"/>
</dbReference>
<gene>
    <name evidence="5" type="ORF">B1A_05672</name>
</gene>
<feature type="non-terminal residue" evidence="5">
    <location>
        <position position="1"/>
    </location>
</feature>
<keyword evidence="4" id="KW-0234">DNA repair</keyword>
<dbReference type="Gene3D" id="3.10.300.10">
    <property type="entry name" value="Methylpurine-DNA glycosylase (MPG)"/>
    <property type="match status" value="2"/>
</dbReference>
<dbReference type="SUPFAM" id="SSF50486">
    <property type="entry name" value="FMT C-terminal domain-like"/>
    <property type="match status" value="1"/>
</dbReference>
<comment type="similarity">
    <text evidence="1">Belongs to the DNA glycosylase MPG family.</text>
</comment>